<dbReference type="OrthoDB" id="999476at2759"/>
<gene>
    <name evidence="1" type="ORF">PanWU01x14_294250</name>
</gene>
<reference evidence="2" key="1">
    <citation type="submission" date="2016-06" db="EMBL/GenBank/DDBJ databases">
        <title>Parallel loss of symbiosis genes in relatives of nitrogen-fixing non-legume Parasponia.</title>
        <authorList>
            <person name="Van Velzen R."/>
            <person name="Holmer R."/>
            <person name="Bu F."/>
            <person name="Rutten L."/>
            <person name="Van Zeijl A."/>
            <person name="Liu W."/>
            <person name="Santuari L."/>
            <person name="Cao Q."/>
            <person name="Sharma T."/>
            <person name="Shen D."/>
            <person name="Roswanjaya Y."/>
            <person name="Wardhani T."/>
            <person name="Kalhor M.S."/>
            <person name="Jansen J."/>
            <person name="Van den Hoogen J."/>
            <person name="Gungor B."/>
            <person name="Hartog M."/>
            <person name="Hontelez J."/>
            <person name="Verver J."/>
            <person name="Yang W.-C."/>
            <person name="Schijlen E."/>
            <person name="Repin R."/>
            <person name="Schilthuizen M."/>
            <person name="Schranz E."/>
            <person name="Heidstra R."/>
            <person name="Miyata K."/>
            <person name="Fedorova E."/>
            <person name="Kohlen W."/>
            <person name="Bisseling T."/>
            <person name="Smit S."/>
            <person name="Geurts R."/>
        </authorList>
    </citation>
    <scope>NUCLEOTIDE SEQUENCE [LARGE SCALE GENOMIC DNA]</scope>
    <source>
        <strain evidence="2">cv. WU1-14</strain>
    </source>
</reference>
<dbReference type="Proteomes" id="UP000237105">
    <property type="component" value="Unassembled WGS sequence"/>
</dbReference>
<comment type="caution">
    <text evidence="1">The sequence shown here is derived from an EMBL/GenBank/DDBJ whole genome shotgun (WGS) entry which is preliminary data.</text>
</comment>
<evidence type="ECO:0000313" key="1">
    <source>
        <dbReference type="EMBL" id="PON40822.1"/>
    </source>
</evidence>
<sequence>EGEQYSQGFRFEEWWLNDAEFLDIVSRTCANHNFNGSANTFLGGLVGCASDLSGALRGLVTLGGN</sequence>
<name>A0A2P5AW83_PARAD</name>
<dbReference type="EMBL" id="JXTB01000431">
    <property type="protein sequence ID" value="PON40822.1"/>
    <property type="molecule type" value="Genomic_DNA"/>
</dbReference>
<accession>A0A2P5AW83</accession>
<protein>
    <submittedName>
        <fullName evidence="1">Uncharacterized protein</fullName>
    </submittedName>
</protein>
<proteinExistence type="predicted"/>
<feature type="non-terminal residue" evidence="1">
    <location>
        <position position="1"/>
    </location>
</feature>
<keyword evidence="2" id="KW-1185">Reference proteome</keyword>
<organism evidence="1 2">
    <name type="scientific">Parasponia andersonii</name>
    <name type="common">Sponia andersonii</name>
    <dbReference type="NCBI Taxonomy" id="3476"/>
    <lineage>
        <taxon>Eukaryota</taxon>
        <taxon>Viridiplantae</taxon>
        <taxon>Streptophyta</taxon>
        <taxon>Embryophyta</taxon>
        <taxon>Tracheophyta</taxon>
        <taxon>Spermatophyta</taxon>
        <taxon>Magnoliopsida</taxon>
        <taxon>eudicotyledons</taxon>
        <taxon>Gunneridae</taxon>
        <taxon>Pentapetalae</taxon>
        <taxon>rosids</taxon>
        <taxon>fabids</taxon>
        <taxon>Rosales</taxon>
        <taxon>Cannabaceae</taxon>
        <taxon>Parasponia</taxon>
    </lineage>
</organism>
<dbReference type="AlphaFoldDB" id="A0A2P5AW83"/>
<evidence type="ECO:0000313" key="2">
    <source>
        <dbReference type="Proteomes" id="UP000237105"/>
    </source>
</evidence>